<feature type="transmembrane region" description="Helical" evidence="3">
    <location>
        <begin position="166"/>
        <end position="192"/>
    </location>
</feature>
<feature type="transmembrane region" description="Helical" evidence="3">
    <location>
        <begin position="243"/>
        <end position="260"/>
    </location>
</feature>
<feature type="transmembrane region" description="Helical" evidence="3">
    <location>
        <begin position="427"/>
        <end position="444"/>
    </location>
</feature>
<evidence type="ECO:0000313" key="6">
    <source>
        <dbReference type="EMBL" id="HIF37322.1"/>
    </source>
</evidence>
<dbReference type="GO" id="GO:0016020">
    <property type="term" value="C:membrane"/>
    <property type="evidence" value="ECO:0007669"/>
    <property type="project" value="InterPro"/>
</dbReference>
<evidence type="ECO:0008006" key="8">
    <source>
        <dbReference type="Google" id="ProtNLM"/>
    </source>
</evidence>
<feature type="transmembrane region" description="Helical" evidence="3">
    <location>
        <begin position="267"/>
        <end position="286"/>
    </location>
</feature>
<dbReference type="AlphaFoldDB" id="A0A7J4GW86"/>
<evidence type="ECO:0000256" key="3">
    <source>
        <dbReference type="SAM" id="Phobius"/>
    </source>
</evidence>
<evidence type="ECO:0000259" key="4">
    <source>
        <dbReference type="Pfam" id="PF01578"/>
    </source>
</evidence>
<dbReference type="PANTHER" id="PTHR43653:SF1">
    <property type="entry name" value="CYTOCHROME C-TYPE BIOGENESIS PROTEIN CCMF"/>
    <property type="match status" value="1"/>
</dbReference>
<keyword evidence="3" id="KW-1133">Transmembrane helix</keyword>
<organism evidence="6 7">
    <name type="scientific">Marine Group III euryarchaeote</name>
    <dbReference type="NCBI Taxonomy" id="2173149"/>
    <lineage>
        <taxon>Archaea</taxon>
        <taxon>Methanobacteriati</taxon>
        <taxon>Thermoplasmatota</taxon>
        <taxon>Thermoplasmata</taxon>
        <taxon>Candidatus Thermoprofundales</taxon>
    </lineage>
</organism>
<feature type="transmembrane region" description="Helical" evidence="3">
    <location>
        <begin position="367"/>
        <end position="386"/>
    </location>
</feature>
<dbReference type="Pfam" id="PF01578">
    <property type="entry name" value="Cytochrom_C_asm"/>
    <property type="match status" value="1"/>
</dbReference>
<dbReference type="PANTHER" id="PTHR43653">
    <property type="entry name" value="CYTOCHROME C ASSEMBLY PROTEIN-RELATED"/>
    <property type="match status" value="1"/>
</dbReference>
<dbReference type="GO" id="GO:0015232">
    <property type="term" value="F:heme transmembrane transporter activity"/>
    <property type="evidence" value="ECO:0007669"/>
    <property type="project" value="InterPro"/>
</dbReference>
<feature type="transmembrane region" description="Helical" evidence="3">
    <location>
        <begin position="488"/>
        <end position="507"/>
    </location>
</feature>
<evidence type="ECO:0000313" key="7">
    <source>
        <dbReference type="Proteomes" id="UP000585802"/>
    </source>
</evidence>
<evidence type="ECO:0000256" key="2">
    <source>
        <dbReference type="ARBA" id="ARBA00022748"/>
    </source>
</evidence>
<feature type="transmembrane region" description="Helical" evidence="3">
    <location>
        <begin position="123"/>
        <end position="140"/>
    </location>
</feature>
<proteinExistence type="inferred from homology"/>
<feature type="transmembrane region" description="Helical" evidence="3">
    <location>
        <begin position="204"/>
        <end position="223"/>
    </location>
</feature>
<feature type="transmembrane region" description="Helical" evidence="3">
    <location>
        <begin position="6"/>
        <end position="28"/>
    </location>
</feature>
<dbReference type="InterPro" id="IPR003567">
    <property type="entry name" value="Cyt_c_biogenesis"/>
</dbReference>
<dbReference type="PRINTS" id="PR01410">
    <property type="entry name" value="CCBIOGENESIS"/>
</dbReference>
<reference evidence="7" key="1">
    <citation type="journal article" date="2019" name="bioRxiv">
        <title>Genome diversification in globally distributed novel marine Proteobacteria is linked to environmental adaptation.</title>
        <authorList>
            <person name="Zhou Z."/>
            <person name="Tran P.Q."/>
            <person name="Kieft K."/>
            <person name="Anantharaman K."/>
        </authorList>
    </citation>
    <scope>NUCLEOTIDE SEQUENCE [LARGE SCALE GENOMIC DNA]</scope>
</reference>
<keyword evidence="2" id="KW-0201">Cytochrome c-type biogenesis</keyword>
<feature type="transmembrane region" description="Helical" evidence="3">
    <location>
        <begin position="40"/>
        <end position="60"/>
    </location>
</feature>
<dbReference type="GO" id="GO:0017004">
    <property type="term" value="P:cytochrome complex assembly"/>
    <property type="evidence" value="ECO:0007669"/>
    <property type="project" value="UniProtKB-KW"/>
</dbReference>
<dbReference type="Proteomes" id="UP000585802">
    <property type="component" value="Unassembled WGS sequence"/>
</dbReference>
<keyword evidence="3" id="KW-0472">Membrane</keyword>
<dbReference type="InterPro" id="IPR032523">
    <property type="entry name" value="CcmF_C"/>
</dbReference>
<dbReference type="EMBL" id="DUCX01000040">
    <property type="protein sequence ID" value="HIF37322.1"/>
    <property type="molecule type" value="Genomic_DNA"/>
</dbReference>
<comment type="caution">
    <text evidence="6">The sequence shown here is derived from an EMBL/GenBank/DDBJ whole genome shotgun (WGS) entry which is preliminary data.</text>
</comment>
<protein>
    <recommendedName>
        <fullName evidence="8">Cytochrome c assembly protein domain-containing protein</fullName>
    </recommendedName>
</protein>
<evidence type="ECO:0000259" key="5">
    <source>
        <dbReference type="Pfam" id="PF16327"/>
    </source>
</evidence>
<feature type="domain" description="Cytochrome c-type biogenesis protein CcmF C-terminal" evidence="5">
    <location>
        <begin position="350"/>
        <end position="634"/>
    </location>
</feature>
<gene>
    <name evidence="6" type="ORF">EYQ70_02795</name>
</gene>
<feature type="transmembrane region" description="Helical" evidence="3">
    <location>
        <begin position="613"/>
        <end position="636"/>
    </location>
</feature>
<feature type="transmembrane region" description="Helical" evidence="3">
    <location>
        <begin position="450"/>
        <end position="467"/>
    </location>
</feature>
<feature type="domain" description="Cytochrome c assembly protein" evidence="4">
    <location>
        <begin position="93"/>
        <end position="288"/>
    </location>
</feature>
<dbReference type="Pfam" id="PF16327">
    <property type="entry name" value="CcmF_C"/>
    <property type="match status" value="1"/>
</dbReference>
<evidence type="ECO:0000256" key="1">
    <source>
        <dbReference type="ARBA" id="ARBA00009186"/>
    </source>
</evidence>
<name>A0A7J4GW86_9ARCH</name>
<keyword evidence="3" id="KW-0812">Transmembrane</keyword>
<sequence>MNFGEILIYLNPLLVISAIYFGYIHIKLNDNSNKKNFDTLLYVILSNHTLILILLVYYFLKTDLRFEYVSDYSAEQLSLGYKLAGVWAGRDGTLLIWSWATILALVCERFFHKEDDSQKELTSLFGCMLLLSLCIIQLYINPFRLNEDLPNIGNGLNPLLLSPYMIIHPPIVFISYGMIVLLYASAMAYLITENKNWTNTIKRWGRGSWIGMSLALIIGGYWAYVTLGWGGYWAWDPVETSGLLPWLAMTTLLHTSVMSRRKKDYRILGPLLAMFTFVLVLLESFVTRGGIWSSVHSFIIEDNGGTWSRLRYVLENDVSVKGFFVLMLLTLITTLALVIKKYRERKDDNKQFEYKHIETIFSEDNTFFAAIYTQLLILTVTLVLLLVRANGYLSPEVFEIRLAPFVIILAAVFTIHTLRPFFELQKILIIVGLAIIFSITYALITEGRSWMVSAMIPWALICGYSIFRYMWKYKTKKLLPMLRAWGPYTAHLGIMLILIGYCLSYGLGTEDTITLQEGERKLAGNFILELEEVTMNSGPDEMTCIPKCTAFIRLIENDDDVVIDDQISKRREGNQETTQIYLKHQIHRDLYITLNSATSEGGENSATITVREIPGIILVWLGSLLTITGMLLTMFTEWKPGQKWLRNISKKVPDH</sequence>
<feature type="transmembrane region" description="Helical" evidence="3">
    <location>
        <begin position="398"/>
        <end position="415"/>
    </location>
</feature>
<dbReference type="GO" id="GO:0020037">
    <property type="term" value="F:heme binding"/>
    <property type="evidence" value="ECO:0007669"/>
    <property type="project" value="InterPro"/>
</dbReference>
<accession>A0A7J4GW86</accession>
<dbReference type="InterPro" id="IPR002541">
    <property type="entry name" value="Cyt_c_assembly"/>
</dbReference>
<feature type="transmembrane region" description="Helical" evidence="3">
    <location>
        <begin position="318"/>
        <end position="339"/>
    </location>
</feature>
<comment type="similarity">
    <text evidence="1">Belongs to the CcmF/CycK/Ccl1/NrfE/CcsA family.</text>
</comment>